<evidence type="ECO:0008006" key="3">
    <source>
        <dbReference type="Google" id="ProtNLM"/>
    </source>
</evidence>
<dbReference type="Proteomes" id="UP000631694">
    <property type="component" value="Unassembled WGS sequence"/>
</dbReference>
<evidence type="ECO:0000313" key="2">
    <source>
        <dbReference type="Proteomes" id="UP000631694"/>
    </source>
</evidence>
<dbReference type="AlphaFoldDB" id="A0A931I1S4"/>
<organism evidence="1 2">
    <name type="scientific">Methylobrevis albus</name>
    <dbReference type="NCBI Taxonomy" id="2793297"/>
    <lineage>
        <taxon>Bacteria</taxon>
        <taxon>Pseudomonadati</taxon>
        <taxon>Pseudomonadota</taxon>
        <taxon>Alphaproteobacteria</taxon>
        <taxon>Hyphomicrobiales</taxon>
        <taxon>Pleomorphomonadaceae</taxon>
        <taxon>Methylobrevis</taxon>
    </lineage>
</organism>
<protein>
    <recommendedName>
        <fullName evidence="3">DUF2946 domain-containing protein</fullName>
    </recommendedName>
</protein>
<proteinExistence type="predicted"/>
<comment type="caution">
    <text evidence="1">The sequence shown here is derived from an EMBL/GenBank/DDBJ whole genome shotgun (WGS) entry which is preliminary data.</text>
</comment>
<dbReference type="RefSeq" id="WP_197310762.1">
    <property type="nucleotide sequence ID" value="NZ_JADZLT010000049.1"/>
</dbReference>
<sequence length="124" mass="12424">MGDLRRILDDRWTAAAILAIAFWLLAFEGAFAAPRAPDLASRLAVLCAEAATGGPSSGAPHVADCTVHCHAVPTGPLAGAAPSATPPLRRGSIATDRTLAAFGALSRPPVASHGARAPPAAADV</sequence>
<keyword evidence="2" id="KW-1185">Reference proteome</keyword>
<name>A0A931I1S4_9HYPH</name>
<reference evidence="1" key="1">
    <citation type="submission" date="2020-12" db="EMBL/GenBank/DDBJ databases">
        <title>Methylobrevis albus sp. nov., isolated from fresh water lack sediment.</title>
        <authorList>
            <person name="Zou Q."/>
        </authorList>
    </citation>
    <scope>NUCLEOTIDE SEQUENCE</scope>
    <source>
        <strain evidence="1">L22</strain>
    </source>
</reference>
<dbReference type="EMBL" id="JADZLT010000049">
    <property type="protein sequence ID" value="MBH0237676.1"/>
    <property type="molecule type" value="Genomic_DNA"/>
</dbReference>
<evidence type="ECO:0000313" key="1">
    <source>
        <dbReference type="EMBL" id="MBH0237676.1"/>
    </source>
</evidence>
<gene>
    <name evidence="1" type="ORF">I5731_07585</name>
</gene>
<accession>A0A931I1S4</accession>